<feature type="signal peptide" evidence="2">
    <location>
        <begin position="1"/>
        <end position="26"/>
    </location>
</feature>
<dbReference type="PROSITE" id="PS51257">
    <property type="entry name" value="PROKAR_LIPOPROTEIN"/>
    <property type="match status" value="1"/>
</dbReference>
<reference evidence="3 4" key="1">
    <citation type="journal article" date="2016" name="Nat. Commun.">
        <title>Thousands of microbial genomes shed light on interconnected biogeochemical processes in an aquifer system.</title>
        <authorList>
            <person name="Anantharaman K."/>
            <person name="Brown C.T."/>
            <person name="Hug L.A."/>
            <person name="Sharon I."/>
            <person name="Castelle C.J."/>
            <person name="Probst A.J."/>
            <person name="Thomas B.C."/>
            <person name="Singh A."/>
            <person name="Wilkins M.J."/>
            <person name="Karaoz U."/>
            <person name="Brodie E.L."/>
            <person name="Williams K.H."/>
            <person name="Hubbard S.S."/>
            <person name="Banfield J.F."/>
        </authorList>
    </citation>
    <scope>NUCLEOTIDE SEQUENCE [LARGE SCALE GENOMIC DNA]</scope>
</reference>
<protein>
    <recommendedName>
        <fullName evidence="5">Lipoprotein</fullName>
    </recommendedName>
</protein>
<evidence type="ECO:0000256" key="2">
    <source>
        <dbReference type="SAM" id="SignalP"/>
    </source>
</evidence>
<sequence length="70" mass="7888">MKSFLPTFHLPILALFLLLLAGCASEKPMTEEEQAADYGLTVEKFREEKKAAGRMNMGMGKHKSMIKKDE</sequence>
<dbReference type="Proteomes" id="UP000176863">
    <property type="component" value="Unassembled WGS sequence"/>
</dbReference>
<evidence type="ECO:0008006" key="5">
    <source>
        <dbReference type="Google" id="ProtNLM"/>
    </source>
</evidence>
<evidence type="ECO:0000313" key="4">
    <source>
        <dbReference type="Proteomes" id="UP000176863"/>
    </source>
</evidence>
<keyword evidence="2" id="KW-0732">Signal</keyword>
<evidence type="ECO:0000256" key="1">
    <source>
        <dbReference type="SAM" id="MobiDB-lite"/>
    </source>
</evidence>
<comment type="caution">
    <text evidence="3">The sequence shown here is derived from an EMBL/GenBank/DDBJ whole genome shotgun (WGS) entry which is preliminary data.</text>
</comment>
<organism evidence="3 4">
    <name type="scientific">Candidatus Kaiserbacteria bacterium RIFCSPHIGHO2_01_FULL_53_29</name>
    <dbReference type="NCBI Taxonomy" id="1798480"/>
    <lineage>
        <taxon>Bacteria</taxon>
        <taxon>Candidatus Kaiseribacteriota</taxon>
    </lineage>
</organism>
<dbReference type="STRING" id="1798480.A2851_00615"/>
<gene>
    <name evidence="3" type="ORF">A2851_00615</name>
</gene>
<feature type="chain" id="PRO_5009523618" description="Lipoprotein" evidence="2">
    <location>
        <begin position="27"/>
        <end position="70"/>
    </location>
</feature>
<feature type="compositionally biased region" description="Basic residues" evidence="1">
    <location>
        <begin position="60"/>
        <end position="70"/>
    </location>
</feature>
<name>A0A1F6CZ81_9BACT</name>
<dbReference type="EMBL" id="MFKT01000002">
    <property type="protein sequence ID" value="OGG54142.1"/>
    <property type="molecule type" value="Genomic_DNA"/>
</dbReference>
<evidence type="ECO:0000313" key="3">
    <source>
        <dbReference type="EMBL" id="OGG54142.1"/>
    </source>
</evidence>
<proteinExistence type="predicted"/>
<accession>A0A1F6CZ81</accession>
<feature type="region of interest" description="Disordered" evidence="1">
    <location>
        <begin position="51"/>
        <end position="70"/>
    </location>
</feature>
<dbReference type="AlphaFoldDB" id="A0A1F6CZ81"/>